<evidence type="ECO:0000313" key="10">
    <source>
        <dbReference type="Proteomes" id="UP001627284"/>
    </source>
</evidence>
<protein>
    <recommendedName>
        <fullName evidence="6">O-fucosyltransferase family protein</fullName>
    </recommendedName>
</protein>
<evidence type="ECO:0000256" key="7">
    <source>
        <dbReference type="SAM" id="MobiDB-lite"/>
    </source>
</evidence>
<evidence type="ECO:0000256" key="6">
    <source>
        <dbReference type="ARBA" id="ARBA00030350"/>
    </source>
</evidence>
<keyword evidence="4" id="KW-0294">Fucose metabolism</keyword>
<evidence type="ECO:0000256" key="3">
    <source>
        <dbReference type="ARBA" id="ARBA00022679"/>
    </source>
</evidence>
<keyword evidence="8" id="KW-0472">Membrane</keyword>
<dbReference type="Proteomes" id="UP001627284">
    <property type="component" value="Unassembled WGS sequence"/>
</dbReference>
<dbReference type="InterPro" id="IPR024709">
    <property type="entry name" value="FucosylTrfase_pln"/>
</dbReference>
<keyword evidence="8" id="KW-1133">Transmembrane helix</keyword>
<evidence type="ECO:0000256" key="8">
    <source>
        <dbReference type="SAM" id="Phobius"/>
    </source>
</evidence>
<accession>A0ABD2TDH3</accession>
<evidence type="ECO:0000313" key="9">
    <source>
        <dbReference type="EMBL" id="KAL3353696.1"/>
    </source>
</evidence>
<evidence type="ECO:0000256" key="1">
    <source>
        <dbReference type="ARBA" id="ARBA00007737"/>
    </source>
</evidence>
<keyword evidence="2" id="KW-0328">Glycosyltransferase</keyword>
<gene>
    <name evidence="9" type="ORF">AABB24_018426</name>
</gene>
<keyword evidence="8" id="KW-0812">Transmembrane</keyword>
<dbReference type="CDD" id="cd11299">
    <property type="entry name" value="O-FucT_plant"/>
    <property type="match status" value="1"/>
</dbReference>
<comment type="similarity">
    <text evidence="1">Belongs to the glycosyltransferase GT106 family.</text>
</comment>
<keyword evidence="10" id="KW-1185">Reference proteome</keyword>
<dbReference type="EMBL" id="JBJKTR010000011">
    <property type="protein sequence ID" value="KAL3353696.1"/>
    <property type="molecule type" value="Genomic_DNA"/>
</dbReference>
<dbReference type="PANTHER" id="PTHR31288:SF8">
    <property type="entry name" value="O-FUCOSYLTRANSFERASE 10-RELATED"/>
    <property type="match status" value="1"/>
</dbReference>
<dbReference type="PIRSF" id="PIRSF009360">
    <property type="entry name" value="UCP009360"/>
    <property type="match status" value="1"/>
</dbReference>
<dbReference type="GO" id="GO:0006004">
    <property type="term" value="P:fucose metabolic process"/>
    <property type="evidence" value="ECO:0007669"/>
    <property type="project" value="UniProtKB-KW"/>
</dbReference>
<comment type="caution">
    <text evidence="9">The sequence shown here is derived from an EMBL/GenBank/DDBJ whole genome shotgun (WGS) entry which is preliminary data.</text>
</comment>
<dbReference type="Pfam" id="PF10250">
    <property type="entry name" value="O-FucT"/>
    <property type="match status" value="1"/>
</dbReference>
<sequence length="552" mass="63151">MSSKSANCYTINNSSPPTSPRNRQNCRRRLRRRGSFAMLHRRNFLLLVSVLYLTGLISCVGPLFSLLQYSGLSTGAVYRSHEIFQKLWTDIEADNSSSIQLSSVWIYKRKLKEQKPCSFGTIASTKDSPGANLYLIVDANGGLNQQRSSICNAVVIAALLNATLLIPRLEFHNVWRDSSEFGDIYDEDHFMSTLKDYIEVVKELPTELMERYDSNISNIQNLRVQAWAPPRYYLEEVYPVLFKQRVVRISPFANRLSMHLPSHLQFLRCFSNYEALKFSLAISELAKKLVKRMIERSSNSSGKYISVHLRFEEDMVAFSCCIYDGGQVEKSEMDVVREKGWGKKFKQKYRVIAPGLNRKNGKCPMTPVEVGMMLRGMGFSKDTPIYLASGKIYQADRYLAPLRKMFPLLQTKETLATKDELAPFEGYSSRLAAVDYLVCLFSEVFVTTQGGNFPHFLIGHRRYLFNGHAKTIKPDKIKLVTLLQNTSTSWIDFKDQMGSMLAESDRKGIMVPRVKKSTRKGSIYSNPLPECRCLWESKRTTNRSNSYLMVDH</sequence>
<reference evidence="9 10" key="1">
    <citation type="submission" date="2024-05" db="EMBL/GenBank/DDBJ databases">
        <title>De novo assembly of an allotetraploid wild potato.</title>
        <authorList>
            <person name="Hosaka A.J."/>
        </authorList>
    </citation>
    <scope>NUCLEOTIDE SEQUENCE [LARGE SCALE GENOMIC DNA]</scope>
    <source>
        <tissue evidence="9">Young leaves</tissue>
    </source>
</reference>
<feature type="transmembrane region" description="Helical" evidence="8">
    <location>
        <begin position="44"/>
        <end position="64"/>
    </location>
</feature>
<name>A0ABD2TDH3_9SOLN</name>
<dbReference type="AlphaFoldDB" id="A0ABD2TDH3"/>
<keyword evidence="3" id="KW-0808">Transferase</keyword>
<evidence type="ECO:0000256" key="4">
    <source>
        <dbReference type="ARBA" id="ARBA00023253"/>
    </source>
</evidence>
<organism evidence="9 10">
    <name type="scientific">Solanum stoloniferum</name>
    <dbReference type="NCBI Taxonomy" id="62892"/>
    <lineage>
        <taxon>Eukaryota</taxon>
        <taxon>Viridiplantae</taxon>
        <taxon>Streptophyta</taxon>
        <taxon>Embryophyta</taxon>
        <taxon>Tracheophyta</taxon>
        <taxon>Spermatophyta</taxon>
        <taxon>Magnoliopsida</taxon>
        <taxon>eudicotyledons</taxon>
        <taxon>Gunneridae</taxon>
        <taxon>Pentapetalae</taxon>
        <taxon>asterids</taxon>
        <taxon>lamiids</taxon>
        <taxon>Solanales</taxon>
        <taxon>Solanaceae</taxon>
        <taxon>Solanoideae</taxon>
        <taxon>Solaneae</taxon>
        <taxon>Solanum</taxon>
    </lineage>
</organism>
<feature type="compositionally biased region" description="Polar residues" evidence="7">
    <location>
        <begin position="1"/>
        <end position="16"/>
    </location>
</feature>
<keyword evidence="5" id="KW-0119">Carbohydrate metabolism</keyword>
<evidence type="ECO:0000256" key="2">
    <source>
        <dbReference type="ARBA" id="ARBA00022676"/>
    </source>
</evidence>
<feature type="region of interest" description="Disordered" evidence="7">
    <location>
        <begin position="1"/>
        <end position="26"/>
    </location>
</feature>
<evidence type="ECO:0000256" key="5">
    <source>
        <dbReference type="ARBA" id="ARBA00023277"/>
    </source>
</evidence>
<dbReference type="GO" id="GO:0016757">
    <property type="term" value="F:glycosyltransferase activity"/>
    <property type="evidence" value="ECO:0007669"/>
    <property type="project" value="UniProtKB-KW"/>
</dbReference>
<dbReference type="InterPro" id="IPR019378">
    <property type="entry name" value="GDP-Fuc_O-FucTrfase"/>
</dbReference>
<dbReference type="PANTHER" id="PTHR31288">
    <property type="entry name" value="O-FUCOSYLTRANSFERASE FAMILY PROTEIN"/>
    <property type="match status" value="1"/>
</dbReference>
<proteinExistence type="inferred from homology"/>